<evidence type="ECO:0000313" key="2">
    <source>
        <dbReference type="Proteomes" id="UP000193498"/>
    </source>
</evidence>
<dbReference type="OrthoDB" id="3363059at2759"/>
<accession>A0A1Y1XVF8</accession>
<protein>
    <submittedName>
        <fullName evidence="1">Uncharacterized protein</fullName>
    </submittedName>
</protein>
<sequence length="411" mass="47154">MDLSDYENILNFDIIGRDNFYQSRYLECWSLRQMMSGAIWYPLDKSPYWEFGRIYNHQIHLELITTSTNVMENTRIHCAEFNYENNQLLRRCISAMLSGGKILGACEMLQLTTVPVKMAIQLPLEKCIQLPLFQLLHVDDMEPSAPFPIISLYSKPKNGLPAGLVVQELGLVLLCSACFLDRSIESTQDERKIHHLYIQHRFGLFIAPDNVPELEKILRFVLETPNQWLNVLDICKSFTLIQATELVSVIVKEKLILNEFVKGLLVHESYLPEFYKERISKSILTICQAIPHRALAIRYLLTTAEQLPDLALRITLDYCNDEISYLNAIFNGSTTWVIHSLNKMQDVLLGLQKKLFSHLESVTLSNGRTSQIDMCLILRVICAFGGLLAVKIPEQDVFKCLVLIKNAKTQR</sequence>
<organism evidence="1 2">
    <name type="scientific">Basidiobolus meristosporus CBS 931.73</name>
    <dbReference type="NCBI Taxonomy" id="1314790"/>
    <lineage>
        <taxon>Eukaryota</taxon>
        <taxon>Fungi</taxon>
        <taxon>Fungi incertae sedis</taxon>
        <taxon>Zoopagomycota</taxon>
        <taxon>Entomophthoromycotina</taxon>
        <taxon>Basidiobolomycetes</taxon>
        <taxon>Basidiobolales</taxon>
        <taxon>Basidiobolaceae</taxon>
        <taxon>Basidiobolus</taxon>
    </lineage>
</organism>
<dbReference type="Proteomes" id="UP000193498">
    <property type="component" value="Unassembled WGS sequence"/>
</dbReference>
<gene>
    <name evidence="1" type="ORF">K493DRAFT_305500</name>
</gene>
<proteinExistence type="predicted"/>
<reference evidence="1 2" key="1">
    <citation type="submission" date="2016-07" db="EMBL/GenBank/DDBJ databases">
        <title>Pervasive Adenine N6-methylation of Active Genes in Fungi.</title>
        <authorList>
            <consortium name="DOE Joint Genome Institute"/>
            <person name="Mondo S.J."/>
            <person name="Dannebaum R.O."/>
            <person name="Kuo R.C."/>
            <person name="Labutti K."/>
            <person name="Haridas S."/>
            <person name="Kuo A."/>
            <person name="Salamov A."/>
            <person name="Ahrendt S.R."/>
            <person name="Lipzen A."/>
            <person name="Sullivan W."/>
            <person name="Andreopoulos W.B."/>
            <person name="Clum A."/>
            <person name="Lindquist E."/>
            <person name="Daum C."/>
            <person name="Ramamoorthy G.K."/>
            <person name="Gryganskyi A."/>
            <person name="Culley D."/>
            <person name="Magnuson J.K."/>
            <person name="James T.Y."/>
            <person name="O'Malley M.A."/>
            <person name="Stajich J.E."/>
            <person name="Spatafora J.W."/>
            <person name="Visel A."/>
            <person name="Grigoriev I.V."/>
        </authorList>
    </citation>
    <scope>NUCLEOTIDE SEQUENCE [LARGE SCALE GENOMIC DNA]</scope>
    <source>
        <strain evidence="1 2">CBS 931.73</strain>
    </source>
</reference>
<evidence type="ECO:0000313" key="1">
    <source>
        <dbReference type="EMBL" id="ORX89757.1"/>
    </source>
</evidence>
<dbReference type="InParanoid" id="A0A1Y1XVF8"/>
<name>A0A1Y1XVF8_9FUNG</name>
<keyword evidence="2" id="KW-1185">Reference proteome</keyword>
<comment type="caution">
    <text evidence="1">The sequence shown here is derived from an EMBL/GenBank/DDBJ whole genome shotgun (WGS) entry which is preliminary data.</text>
</comment>
<dbReference type="EMBL" id="MCFE01000424">
    <property type="protein sequence ID" value="ORX89757.1"/>
    <property type="molecule type" value="Genomic_DNA"/>
</dbReference>
<dbReference type="AlphaFoldDB" id="A0A1Y1XVF8"/>